<organism evidence="1 2">
    <name type="scientific">Spirosoma aureum</name>
    <dbReference type="NCBI Taxonomy" id="2692134"/>
    <lineage>
        <taxon>Bacteria</taxon>
        <taxon>Pseudomonadati</taxon>
        <taxon>Bacteroidota</taxon>
        <taxon>Cytophagia</taxon>
        <taxon>Cytophagales</taxon>
        <taxon>Cytophagaceae</taxon>
        <taxon>Spirosoma</taxon>
    </lineage>
</organism>
<dbReference type="EMBL" id="CP050063">
    <property type="protein sequence ID" value="QIP14134.1"/>
    <property type="molecule type" value="Genomic_DNA"/>
</dbReference>
<sequence length="74" mass="8406">MKYQVISMSWSKDVPMGDKRTVVPFANGLDMLSACRQYANERGYKLLAERADGHVALYWNEAGRLVRLAIEKAD</sequence>
<dbReference type="KEGG" id="spib:G8759_16695"/>
<name>A0A6G9AP74_9BACT</name>
<gene>
    <name evidence="1" type="ORF">G8759_16695</name>
</gene>
<dbReference type="RefSeq" id="WP_167209875.1">
    <property type="nucleotide sequence ID" value="NZ_CP050063.1"/>
</dbReference>
<reference evidence="1 2" key="1">
    <citation type="submission" date="2020-03" db="EMBL/GenBank/DDBJ databases">
        <authorList>
            <person name="Kim M.K."/>
        </authorList>
    </citation>
    <scope>NUCLEOTIDE SEQUENCE [LARGE SCALE GENOMIC DNA]</scope>
    <source>
        <strain evidence="1 2">BT328</strain>
    </source>
</reference>
<protein>
    <submittedName>
        <fullName evidence="1">Uncharacterized protein</fullName>
    </submittedName>
</protein>
<proteinExistence type="predicted"/>
<evidence type="ECO:0000313" key="2">
    <source>
        <dbReference type="Proteomes" id="UP000501802"/>
    </source>
</evidence>
<keyword evidence="2" id="KW-1185">Reference proteome</keyword>
<dbReference type="Proteomes" id="UP000501802">
    <property type="component" value="Chromosome"/>
</dbReference>
<dbReference type="AlphaFoldDB" id="A0A6G9AP74"/>
<accession>A0A6G9AP74</accession>
<evidence type="ECO:0000313" key="1">
    <source>
        <dbReference type="EMBL" id="QIP14134.1"/>
    </source>
</evidence>